<proteinExistence type="predicted"/>
<accession>A0A8S5SLS9</accession>
<reference evidence="1" key="1">
    <citation type="journal article" date="2021" name="Proc. Natl. Acad. Sci. U.S.A.">
        <title>A Catalog of Tens of Thousands of Viruses from Human Metagenomes Reveals Hidden Associations with Chronic Diseases.</title>
        <authorList>
            <person name="Tisza M.J."/>
            <person name="Buck C.B."/>
        </authorList>
    </citation>
    <scope>NUCLEOTIDE SEQUENCE</scope>
    <source>
        <strain evidence="1">CtNHp14</strain>
    </source>
</reference>
<protein>
    <submittedName>
        <fullName evidence="1">Uncharacterized protein</fullName>
    </submittedName>
</protein>
<sequence>MDDKNESEKLMEELKRIGEGFNKFIESIGEALNKLFYPKEDEWEMKYPYKIGDNYWIICDSGEFEKVIWNDYNLDKEVFIAGNAFPTKEEAELEAKRRNLLTRFRAFRNECNRDWKPDWSEQDSKYFLCYSQKFDILSTNDIHICERFHTFGYFKTESDARKSIKLFGDEIIELFVKSEGGENENN</sequence>
<evidence type="ECO:0000313" key="1">
    <source>
        <dbReference type="EMBL" id="DAF52020.1"/>
    </source>
</evidence>
<dbReference type="EMBL" id="BK032628">
    <property type="protein sequence ID" value="DAF52020.1"/>
    <property type="molecule type" value="Genomic_DNA"/>
</dbReference>
<name>A0A8S5SLS9_9CAUD</name>
<organism evidence="1">
    <name type="scientific">Siphoviridae sp. ctNHp14</name>
    <dbReference type="NCBI Taxonomy" id="2827857"/>
    <lineage>
        <taxon>Viruses</taxon>
        <taxon>Duplodnaviria</taxon>
        <taxon>Heunggongvirae</taxon>
        <taxon>Uroviricota</taxon>
        <taxon>Caudoviricetes</taxon>
    </lineage>
</organism>